<keyword evidence="3 6" id="KW-0812">Transmembrane</keyword>
<comment type="subcellular location">
    <subcellularLocation>
        <location evidence="1">Membrane</location>
        <topology evidence="1">Multi-pass membrane protein</topology>
    </subcellularLocation>
</comment>
<evidence type="ECO:0000256" key="6">
    <source>
        <dbReference type="SAM" id="Phobius"/>
    </source>
</evidence>
<dbReference type="InterPro" id="IPR036259">
    <property type="entry name" value="MFS_trans_sf"/>
</dbReference>
<evidence type="ECO:0000259" key="7">
    <source>
        <dbReference type="PROSITE" id="PS50850"/>
    </source>
</evidence>
<feature type="domain" description="Major facilitator superfamily (MFS) profile" evidence="7">
    <location>
        <begin position="45"/>
        <end position="451"/>
    </location>
</feature>
<feature type="transmembrane region" description="Helical" evidence="6">
    <location>
        <begin position="392"/>
        <end position="413"/>
    </location>
</feature>
<reference evidence="8 9" key="1">
    <citation type="submission" date="2018-05" db="EMBL/GenBank/DDBJ databases">
        <title>Genomic Encyclopedia of Type Strains, Phase IV (KMG-V): Genome sequencing to study the core and pangenomes of soil and plant-associated prokaryotes.</title>
        <authorList>
            <person name="Whitman W."/>
        </authorList>
    </citation>
    <scope>NUCLEOTIDE SEQUENCE [LARGE SCALE GENOMIC DNA]</scope>
    <source>
        <strain evidence="8 9">SCZa-39</strain>
    </source>
</reference>
<dbReference type="PANTHER" id="PTHR43791">
    <property type="entry name" value="PERMEASE-RELATED"/>
    <property type="match status" value="1"/>
</dbReference>
<proteinExistence type="predicted"/>
<organism evidence="8 9">
    <name type="scientific">Paraburkholderia unamae</name>
    <dbReference type="NCBI Taxonomy" id="219649"/>
    <lineage>
        <taxon>Bacteria</taxon>
        <taxon>Pseudomonadati</taxon>
        <taxon>Pseudomonadota</taxon>
        <taxon>Betaproteobacteria</taxon>
        <taxon>Burkholderiales</taxon>
        <taxon>Burkholderiaceae</taxon>
        <taxon>Paraburkholderia</taxon>
    </lineage>
</organism>
<feature type="transmembrane region" description="Helical" evidence="6">
    <location>
        <begin position="360"/>
        <end position="380"/>
    </location>
</feature>
<keyword evidence="2" id="KW-0813">Transport</keyword>
<dbReference type="PROSITE" id="PS50850">
    <property type="entry name" value="MFS"/>
    <property type="match status" value="1"/>
</dbReference>
<dbReference type="Pfam" id="PF07690">
    <property type="entry name" value="MFS_1"/>
    <property type="match status" value="1"/>
</dbReference>
<evidence type="ECO:0000256" key="1">
    <source>
        <dbReference type="ARBA" id="ARBA00004141"/>
    </source>
</evidence>
<dbReference type="Proteomes" id="UP000245712">
    <property type="component" value="Unassembled WGS sequence"/>
</dbReference>
<feature type="transmembrane region" description="Helical" evidence="6">
    <location>
        <begin position="169"/>
        <end position="192"/>
    </location>
</feature>
<protein>
    <submittedName>
        <fullName evidence="8">Sugar phosphate permease</fullName>
    </submittedName>
</protein>
<feature type="transmembrane region" description="Helical" evidence="6">
    <location>
        <begin position="425"/>
        <end position="446"/>
    </location>
</feature>
<keyword evidence="4 6" id="KW-1133">Transmembrane helix</keyword>
<keyword evidence="9" id="KW-1185">Reference proteome</keyword>
<sequence>MSTQPSGAKATSAACADVAAAAHAHAHPATDPARLALYRKLARRIVPFLFLAFVVAYIDRVNVSFAKLQMLADLQLSETVYGVGAGIFFLGYFIFEVPSNLILNRVGARRWIARIMISWSIVSSLTMFASGPASFYTLRFLLGVAEAGFFPGVVLYLSNWFPSTRRSQIIALFMAAIPVSGAIGGPLSGWVMAHLGGALGLAGWKWLFVVEGLASLLVGFAAFFMLHDRIDSVRWLDAAEKSLLTADLARDAHTRVEQTVGSAFASPRVWLLGLLYFCIAMGNYGLAFWVPTIIKASGVASVSNIGWLSAVPSLISIAAMVAIARYADRRGERRRPVAICCVLGALGLLASVLFAATPAVAVAALVVAAIGINSIAPVFWGIPTALFGGAGAAAAIAVINCTGNLAGFVSPFLVGWLSDLSGGKLLPGMLAIAVALLIGAALVLTLRAAPPPQGAATGSH</sequence>
<dbReference type="InterPro" id="IPR011701">
    <property type="entry name" value="MFS"/>
</dbReference>
<evidence type="ECO:0000313" key="8">
    <source>
        <dbReference type="EMBL" id="PVX75740.1"/>
    </source>
</evidence>
<evidence type="ECO:0000256" key="4">
    <source>
        <dbReference type="ARBA" id="ARBA00022989"/>
    </source>
</evidence>
<evidence type="ECO:0000256" key="3">
    <source>
        <dbReference type="ARBA" id="ARBA00022692"/>
    </source>
</evidence>
<feature type="transmembrane region" description="Helical" evidence="6">
    <location>
        <begin position="305"/>
        <end position="324"/>
    </location>
</feature>
<dbReference type="EMBL" id="QEOB01000017">
    <property type="protein sequence ID" value="PVX75740.1"/>
    <property type="molecule type" value="Genomic_DNA"/>
</dbReference>
<feature type="transmembrane region" description="Helical" evidence="6">
    <location>
        <begin position="111"/>
        <end position="130"/>
    </location>
</feature>
<evidence type="ECO:0000256" key="5">
    <source>
        <dbReference type="ARBA" id="ARBA00023136"/>
    </source>
</evidence>
<keyword evidence="5 6" id="KW-0472">Membrane</keyword>
<dbReference type="RefSeq" id="WP_116613403.1">
    <property type="nucleotide sequence ID" value="NZ_QEOB01000017.1"/>
</dbReference>
<dbReference type="InterPro" id="IPR020846">
    <property type="entry name" value="MFS_dom"/>
</dbReference>
<feature type="transmembrane region" description="Helical" evidence="6">
    <location>
        <begin position="336"/>
        <end position="354"/>
    </location>
</feature>
<feature type="transmembrane region" description="Helical" evidence="6">
    <location>
        <begin position="204"/>
        <end position="226"/>
    </location>
</feature>
<feature type="transmembrane region" description="Helical" evidence="6">
    <location>
        <begin position="136"/>
        <end position="157"/>
    </location>
</feature>
<name>A0ABX5KFY4_9BURK</name>
<dbReference type="Gene3D" id="1.20.1250.20">
    <property type="entry name" value="MFS general substrate transporter like domains"/>
    <property type="match status" value="2"/>
</dbReference>
<dbReference type="PANTHER" id="PTHR43791:SF36">
    <property type="entry name" value="TRANSPORTER, PUTATIVE (AFU_ORTHOLOGUE AFUA_6G08340)-RELATED"/>
    <property type="match status" value="1"/>
</dbReference>
<evidence type="ECO:0000313" key="9">
    <source>
        <dbReference type="Proteomes" id="UP000245712"/>
    </source>
</evidence>
<comment type="caution">
    <text evidence="8">The sequence shown here is derived from an EMBL/GenBank/DDBJ whole genome shotgun (WGS) entry which is preliminary data.</text>
</comment>
<feature type="transmembrane region" description="Helical" evidence="6">
    <location>
        <begin position="79"/>
        <end position="99"/>
    </location>
</feature>
<gene>
    <name evidence="8" type="ORF">C7402_117152</name>
</gene>
<dbReference type="CDD" id="cd17319">
    <property type="entry name" value="MFS_ExuT_GudP_like"/>
    <property type="match status" value="1"/>
</dbReference>
<accession>A0ABX5KFY4</accession>
<dbReference type="SUPFAM" id="SSF103473">
    <property type="entry name" value="MFS general substrate transporter"/>
    <property type="match status" value="1"/>
</dbReference>
<evidence type="ECO:0000256" key="2">
    <source>
        <dbReference type="ARBA" id="ARBA00022448"/>
    </source>
</evidence>
<feature type="transmembrane region" description="Helical" evidence="6">
    <location>
        <begin position="41"/>
        <end position="59"/>
    </location>
</feature>
<feature type="transmembrane region" description="Helical" evidence="6">
    <location>
        <begin position="269"/>
        <end position="290"/>
    </location>
</feature>